<evidence type="ECO:0000313" key="2">
    <source>
        <dbReference type="Proteomes" id="UP000789570"/>
    </source>
</evidence>
<organism evidence="1 2">
    <name type="scientific">Funneliformis caledonium</name>
    <dbReference type="NCBI Taxonomy" id="1117310"/>
    <lineage>
        <taxon>Eukaryota</taxon>
        <taxon>Fungi</taxon>
        <taxon>Fungi incertae sedis</taxon>
        <taxon>Mucoromycota</taxon>
        <taxon>Glomeromycotina</taxon>
        <taxon>Glomeromycetes</taxon>
        <taxon>Glomerales</taxon>
        <taxon>Glomeraceae</taxon>
        <taxon>Funneliformis</taxon>
    </lineage>
</organism>
<dbReference type="OrthoDB" id="2406719at2759"/>
<keyword evidence="2" id="KW-1185">Reference proteome</keyword>
<proteinExistence type="predicted"/>
<reference evidence="1" key="1">
    <citation type="submission" date="2021-06" db="EMBL/GenBank/DDBJ databases">
        <authorList>
            <person name="Kallberg Y."/>
            <person name="Tangrot J."/>
            <person name="Rosling A."/>
        </authorList>
    </citation>
    <scope>NUCLEOTIDE SEQUENCE</scope>
    <source>
        <strain evidence="1">UK204</strain>
    </source>
</reference>
<dbReference type="Proteomes" id="UP000789570">
    <property type="component" value="Unassembled WGS sequence"/>
</dbReference>
<feature type="non-terminal residue" evidence="1">
    <location>
        <position position="1"/>
    </location>
</feature>
<gene>
    <name evidence="1" type="ORF">FCALED_LOCUS16424</name>
</gene>
<protein>
    <submittedName>
        <fullName evidence="1">11910_t:CDS:1</fullName>
    </submittedName>
</protein>
<feature type="non-terminal residue" evidence="1">
    <location>
        <position position="50"/>
    </location>
</feature>
<dbReference type="EMBL" id="CAJVPQ010019071">
    <property type="protein sequence ID" value="CAG8753104.1"/>
    <property type="molecule type" value="Genomic_DNA"/>
</dbReference>
<name>A0A9N9IW94_9GLOM</name>
<accession>A0A9N9IW94</accession>
<dbReference type="AlphaFoldDB" id="A0A9N9IW94"/>
<sequence length="50" mass="6183">YNDETPKMWCSRICVPFKKLLKYNPRIFLKNEYIHMTDRLYKNGKFEPGR</sequence>
<comment type="caution">
    <text evidence="1">The sequence shown here is derived from an EMBL/GenBank/DDBJ whole genome shotgun (WGS) entry which is preliminary data.</text>
</comment>
<evidence type="ECO:0000313" key="1">
    <source>
        <dbReference type="EMBL" id="CAG8753104.1"/>
    </source>
</evidence>